<feature type="domain" description="Chromo" evidence="2">
    <location>
        <begin position="300"/>
        <end position="357"/>
    </location>
</feature>
<dbReference type="CDD" id="cd00024">
    <property type="entry name" value="CD_CSD"/>
    <property type="match status" value="1"/>
</dbReference>
<evidence type="ECO:0000259" key="2">
    <source>
        <dbReference type="PROSITE" id="PS50013"/>
    </source>
</evidence>
<feature type="coiled-coil region" evidence="1">
    <location>
        <begin position="178"/>
        <end position="205"/>
    </location>
</feature>
<dbReference type="Proteomes" id="UP000488956">
    <property type="component" value="Unassembled WGS sequence"/>
</dbReference>
<dbReference type="SUPFAM" id="SSF54160">
    <property type="entry name" value="Chromo domain-like"/>
    <property type="match status" value="1"/>
</dbReference>
<accession>A0A6A3JWA0</accession>
<organism evidence="4 7">
    <name type="scientific">Phytophthora fragariae</name>
    <dbReference type="NCBI Taxonomy" id="53985"/>
    <lineage>
        <taxon>Eukaryota</taxon>
        <taxon>Sar</taxon>
        <taxon>Stramenopiles</taxon>
        <taxon>Oomycota</taxon>
        <taxon>Peronosporomycetes</taxon>
        <taxon>Peronosporales</taxon>
        <taxon>Peronosporaceae</taxon>
        <taxon>Phytophthora</taxon>
    </lineage>
</organism>
<evidence type="ECO:0000313" key="7">
    <source>
        <dbReference type="Proteomes" id="UP000460718"/>
    </source>
</evidence>
<keyword evidence="1" id="KW-0175">Coiled coil</keyword>
<dbReference type="GO" id="GO:0015074">
    <property type="term" value="P:DNA integration"/>
    <property type="evidence" value="ECO:0007669"/>
    <property type="project" value="InterPro"/>
</dbReference>
<protein>
    <recommendedName>
        <fullName evidence="10">Integrase catalytic domain-containing protein</fullName>
    </recommendedName>
</protein>
<evidence type="ECO:0000259" key="3">
    <source>
        <dbReference type="PROSITE" id="PS50994"/>
    </source>
</evidence>
<evidence type="ECO:0008006" key="10">
    <source>
        <dbReference type="Google" id="ProtNLM"/>
    </source>
</evidence>
<dbReference type="PROSITE" id="PS50994">
    <property type="entry name" value="INTEGRASE"/>
    <property type="match status" value="1"/>
</dbReference>
<dbReference type="InterPro" id="IPR016197">
    <property type="entry name" value="Chromo-like_dom_sf"/>
</dbReference>
<evidence type="ECO:0000256" key="1">
    <source>
        <dbReference type="SAM" id="Coils"/>
    </source>
</evidence>
<gene>
    <name evidence="6" type="ORF">PF004_g14330</name>
    <name evidence="5" type="ORF">PF010_g14994</name>
    <name evidence="4" type="ORF">PF011_g15441</name>
</gene>
<dbReference type="InterPro" id="IPR050951">
    <property type="entry name" value="Retrovirus_Pol_polyprotein"/>
</dbReference>
<evidence type="ECO:0000313" key="9">
    <source>
        <dbReference type="Proteomes" id="UP000488956"/>
    </source>
</evidence>
<feature type="domain" description="Integrase catalytic" evidence="3">
    <location>
        <begin position="1"/>
        <end position="151"/>
    </location>
</feature>
<dbReference type="GO" id="GO:0003676">
    <property type="term" value="F:nucleic acid binding"/>
    <property type="evidence" value="ECO:0007669"/>
    <property type="project" value="InterPro"/>
</dbReference>
<dbReference type="EMBL" id="QXFW01001049">
    <property type="protein sequence ID" value="KAE8997538.1"/>
    <property type="molecule type" value="Genomic_DNA"/>
</dbReference>
<dbReference type="Proteomes" id="UP000476176">
    <property type="component" value="Unassembled WGS sequence"/>
</dbReference>
<evidence type="ECO:0000313" key="4">
    <source>
        <dbReference type="EMBL" id="KAE8997538.1"/>
    </source>
</evidence>
<evidence type="ECO:0000313" key="5">
    <source>
        <dbReference type="EMBL" id="KAE9099964.1"/>
    </source>
</evidence>
<dbReference type="Pfam" id="PF24626">
    <property type="entry name" value="SH3_Tf2-1"/>
    <property type="match status" value="1"/>
</dbReference>
<dbReference type="SUPFAM" id="SSF53098">
    <property type="entry name" value="Ribonuclease H-like"/>
    <property type="match status" value="1"/>
</dbReference>
<dbReference type="EMBL" id="QXGC01000909">
    <property type="protein sequence ID" value="KAE9216870.1"/>
    <property type="molecule type" value="Genomic_DNA"/>
</dbReference>
<dbReference type="PROSITE" id="PS50013">
    <property type="entry name" value="CHROMO_2"/>
    <property type="match status" value="1"/>
</dbReference>
<dbReference type="Pfam" id="PF00385">
    <property type="entry name" value="Chromo"/>
    <property type="match status" value="1"/>
</dbReference>
<comment type="caution">
    <text evidence="4">The sequence shown here is derived from an EMBL/GenBank/DDBJ whole genome shotgun (WGS) entry which is preliminary data.</text>
</comment>
<dbReference type="EMBL" id="QXFX01000955">
    <property type="protein sequence ID" value="KAE9099964.1"/>
    <property type="molecule type" value="Genomic_DNA"/>
</dbReference>
<dbReference type="Gene3D" id="3.30.420.10">
    <property type="entry name" value="Ribonuclease H-like superfamily/Ribonuclease H"/>
    <property type="match status" value="1"/>
</dbReference>
<evidence type="ECO:0000313" key="8">
    <source>
        <dbReference type="Proteomes" id="UP000476176"/>
    </source>
</evidence>
<dbReference type="AlphaFoldDB" id="A0A6A3JWA0"/>
<dbReference type="PANTHER" id="PTHR37984">
    <property type="entry name" value="PROTEIN CBG26694"/>
    <property type="match status" value="1"/>
</dbReference>
<dbReference type="PANTHER" id="PTHR37984:SF15">
    <property type="entry name" value="INTEGRASE CATALYTIC DOMAIN-CONTAINING PROTEIN"/>
    <property type="match status" value="1"/>
</dbReference>
<dbReference type="InterPro" id="IPR056924">
    <property type="entry name" value="SH3_Tf2-1"/>
</dbReference>
<dbReference type="Proteomes" id="UP000460718">
    <property type="component" value="Unassembled WGS sequence"/>
</dbReference>
<name>A0A6A3JWA0_9STRA</name>
<dbReference type="SMART" id="SM00298">
    <property type="entry name" value="CHROMO"/>
    <property type="match status" value="1"/>
</dbReference>
<evidence type="ECO:0000313" key="6">
    <source>
        <dbReference type="EMBL" id="KAE9216870.1"/>
    </source>
</evidence>
<dbReference type="InterPro" id="IPR036397">
    <property type="entry name" value="RNaseH_sf"/>
</dbReference>
<sequence>MDFITDLPETKRGSNSIWVVVDRLTKRAHFIATTKKVSAQEVATLFIDNIWKFHGMPEDIVSDRDTKFVSGFWSQVFENVGTKLNMTVAYRAQGDGQTERTNRTLEEYLRCFVSPRQDDWDVHLANAEFAINSAVNSSIKMSPFEADIGYVTRNPLAAVAATIRHGVRGGRRHGIKFTDGQEAILRQCQEALEEAQARMADVYDRGRKEQVFQVGDQVYLSTKHLDTAHTGFPNSRKLGPKWIGPYSVVRTVHKHAYEINLPPGLKLHPVFNTGSLKPFELPTHLSRPQEVILHDGSVGQIVEAIIGKRKKLGAVQYHIKWVGEADATWEPLEDLHQVSGLIQAYEDKQKQRPRQRRRK</sequence>
<dbReference type="InterPro" id="IPR023780">
    <property type="entry name" value="Chromo_domain"/>
</dbReference>
<dbReference type="InterPro" id="IPR012337">
    <property type="entry name" value="RNaseH-like_sf"/>
</dbReference>
<reference evidence="7 8" key="1">
    <citation type="submission" date="2018-09" db="EMBL/GenBank/DDBJ databases">
        <title>Genomic investigation of the strawberry pathogen Phytophthora fragariae indicates pathogenicity is determined by transcriptional variation in three key races.</title>
        <authorList>
            <person name="Adams T.M."/>
            <person name="Armitage A.D."/>
            <person name="Sobczyk M.K."/>
            <person name="Bates H.J."/>
            <person name="Dunwell J.M."/>
            <person name="Nellist C.F."/>
            <person name="Harrison R.J."/>
        </authorList>
    </citation>
    <scope>NUCLEOTIDE SEQUENCE [LARGE SCALE GENOMIC DNA]</scope>
    <source>
        <strain evidence="6 8">BC-23</strain>
        <strain evidence="5 9">ONT-3</strain>
        <strain evidence="4 7">SCRP245</strain>
    </source>
</reference>
<dbReference type="Gene3D" id="2.40.50.40">
    <property type="match status" value="1"/>
</dbReference>
<dbReference type="InterPro" id="IPR001584">
    <property type="entry name" value="Integrase_cat-core"/>
</dbReference>
<proteinExistence type="predicted"/>
<dbReference type="InterPro" id="IPR000953">
    <property type="entry name" value="Chromo/chromo_shadow_dom"/>
</dbReference>